<dbReference type="STRING" id="1640674.SAMN05216323_106116"/>
<dbReference type="PROSITE" id="PS51123">
    <property type="entry name" value="OMPA_2"/>
    <property type="match status" value="1"/>
</dbReference>
<dbReference type="PANTHER" id="PTHR30329">
    <property type="entry name" value="STATOR ELEMENT OF FLAGELLAR MOTOR COMPLEX"/>
    <property type="match status" value="1"/>
</dbReference>
<evidence type="ECO:0000313" key="4">
    <source>
        <dbReference type="EMBL" id="SDC91783.1"/>
    </source>
</evidence>
<evidence type="ECO:0000259" key="3">
    <source>
        <dbReference type="PROSITE" id="PS51123"/>
    </source>
</evidence>
<keyword evidence="1" id="KW-0472">Membrane</keyword>
<dbReference type="InterPro" id="IPR036737">
    <property type="entry name" value="OmpA-like_sf"/>
</dbReference>
<dbReference type="PANTHER" id="PTHR30329:SF21">
    <property type="entry name" value="LIPOPROTEIN YIAD-RELATED"/>
    <property type="match status" value="1"/>
</dbReference>
<evidence type="ECO:0000256" key="2">
    <source>
        <dbReference type="SAM" id="Coils"/>
    </source>
</evidence>
<accession>A0A1G6QHI8</accession>
<evidence type="ECO:0000256" key="1">
    <source>
        <dbReference type="PROSITE-ProRule" id="PRU00473"/>
    </source>
</evidence>
<sequence>MVNYYNMNRYSTKALLGLAIILLVACVPAKEFRALQDKHQKSEAERERFSDENQALNVKNSELDSKVKVAQADVDRLLADSLRLSQEFKGLSEEHNGLKKRYADLELAQNSLLNSSVSETKKLLKQLQENQVELQRREDALRELERRLNQRKHDLDKLQSDLVTMQTDLESRNARLLELERILSRKDSVVIALRKKVSDALLGFEGKGLTVTVHNGKVYVSLEEKLLFKSGSWEVDPKGADAIKKLADVLAVNSDINVMIEGHTDDVPYNGKDQIIDNWDLSVKRATSIVRIILQNKKVDPKRVLASGRSQFLPVDAAKTSEARQKNRRTEIILTPKLDELLDILDNK</sequence>
<dbReference type="InterPro" id="IPR050330">
    <property type="entry name" value="Bact_OuterMem_StrucFunc"/>
</dbReference>
<keyword evidence="5" id="KW-1185">Reference proteome</keyword>
<feature type="coiled-coil region" evidence="2">
    <location>
        <begin position="88"/>
        <end position="161"/>
    </location>
</feature>
<feature type="coiled-coil region" evidence="2">
    <location>
        <begin position="32"/>
        <end position="59"/>
    </location>
</feature>
<dbReference type="SUPFAM" id="SSF103088">
    <property type="entry name" value="OmpA-like"/>
    <property type="match status" value="1"/>
</dbReference>
<organism evidence="4 5">
    <name type="scientific">Williamwhitmania taraxaci</name>
    <dbReference type="NCBI Taxonomy" id="1640674"/>
    <lineage>
        <taxon>Bacteria</taxon>
        <taxon>Pseudomonadati</taxon>
        <taxon>Bacteroidota</taxon>
        <taxon>Bacteroidia</taxon>
        <taxon>Bacteroidales</taxon>
        <taxon>Williamwhitmaniaceae</taxon>
        <taxon>Williamwhitmania</taxon>
    </lineage>
</organism>
<dbReference type="CDD" id="cd07185">
    <property type="entry name" value="OmpA_C-like"/>
    <property type="match status" value="1"/>
</dbReference>
<evidence type="ECO:0000313" key="5">
    <source>
        <dbReference type="Proteomes" id="UP000199452"/>
    </source>
</evidence>
<dbReference type="Pfam" id="PF00691">
    <property type="entry name" value="OmpA"/>
    <property type="match status" value="1"/>
</dbReference>
<dbReference type="Proteomes" id="UP000199452">
    <property type="component" value="Unassembled WGS sequence"/>
</dbReference>
<dbReference type="EMBL" id="FMYP01000061">
    <property type="protein sequence ID" value="SDC91783.1"/>
    <property type="molecule type" value="Genomic_DNA"/>
</dbReference>
<protein>
    <submittedName>
        <fullName evidence="4">Chemotaxis protein MotB</fullName>
    </submittedName>
</protein>
<proteinExistence type="predicted"/>
<dbReference type="Gene3D" id="3.30.1330.60">
    <property type="entry name" value="OmpA-like domain"/>
    <property type="match status" value="1"/>
</dbReference>
<dbReference type="AlphaFoldDB" id="A0A1G6QHI8"/>
<gene>
    <name evidence="4" type="ORF">SAMN05216323_106116</name>
</gene>
<reference evidence="4 5" key="1">
    <citation type="submission" date="2016-09" db="EMBL/GenBank/DDBJ databases">
        <authorList>
            <person name="Capua I."/>
            <person name="De Benedictis P."/>
            <person name="Joannis T."/>
            <person name="Lombin L.H."/>
            <person name="Cattoli G."/>
        </authorList>
    </citation>
    <scope>NUCLEOTIDE SEQUENCE [LARGE SCALE GENOMIC DNA]</scope>
    <source>
        <strain evidence="4 5">A7P-90m</strain>
    </source>
</reference>
<dbReference type="InterPro" id="IPR006665">
    <property type="entry name" value="OmpA-like"/>
</dbReference>
<keyword evidence="2" id="KW-0175">Coiled coil</keyword>
<dbReference type="GO" id="GO:0016020">
    <property type="term" value="C:membrane"/>
    <property type="evidence" value="ECO:0007669"/>
    <property type="project" value="UniProtKB-UniRule"/>
</dbReference>
<name>A0A1G6QHI8_9BACT</name>
<feature type="domain" description="OmpA-like" evidence="3">
    <location>
        <begin position="215"/>
        <end position="338"/>
    </location>
</feature>